<name>A0A364RE20_9BACT</name>
<evidence type="ECO:0000313" key="1">
    <source>
        <dbReference type="EMBL" id="RAU82416.1"/>
    </source>
</evidence>
<keyword evidence="2" id="KW-1185">Reference proteome</keyword>
<sequence length="294" mass="34380">MLKLLGNLVSTITKTGNVKYHSKFSDRIRNRHRQFWEAADAEIVRNTLLHAHDPIEKWKDAENWQRKLSNKYNSREFAKKHGCKVAELYWKGRNINELPFDKLPDHYVIRPTIGHSCQLVFLMSGTTNLMDKKTYSHSEIAALLKEQVAKNPYLEFLVEEFIRTEDGEYRIPKDYKFYMFSGQIARIEVINRISSSEGRTSLYNEHWEQMVNIGKKYGQNAVYEEPPQCLPELIEQAKTLSKAYDIFVRIDFYATDKGAVFGEFTPTPGVGKFFTNEADAMFEGYWARYCKNKI</sequence>
<organism evidence="1 2">
    <name type="scientific">Pontibacter arcticus</name>
    <dbReference type="NCBI Taxonomy" id="2080288"/>
    <lineage>
        <taxon>Bacteria</taxon>
        <taxon>Pseudomonadati</taxon>
        <taxon>Bacteroidota</taxon>
        <taxon>Cytophagia</taxon>
        <taxon>Cytophagales</taxon>
        <taxon>Hymenobacteraceae</taxon>
        <taxon>Pontibacter</taxon>
    </lineage>
</organism>
<reference evidence="1 2" key="2">
    <citation type="submission" date="2018-07" db="EMBL/GenBank/DDBJ databases">
        <title>Pontibacter sp. 2b14 genomic sequence and assembly.</title>
        <authorList>
            <person name="Du Z.-J."/>
        </authorList>
    </citation>
    <scope>NUCLEOTIDE SEQUENCE [LARGE SCALE GENOMIC DNA]</scope>
    <source>
        <strain evidence="1 2">2b14</strain>
    </source>
</reference>
<reference evidence="1 2" key="1">
    <citation type="submission" date="2018-06" db="EMBL/GenBank/DDBJ databases">
        <authorList>
            <person name="Liu Z.-W."/>
        </authorList>
    </citation>
    <scope>NUCLEOTIDE SEQUENCE [LARGE SCALE GENOMIC DNA]</scope>
    <source>
        <strain evidence="1 2">2b14</strain>
    </source>
</reference>
<dbReference type="EMBL" id="QMDV01000003">
    <property type="protein sequence ID" value="RAU82416.1"/>
    <property type="molecule type" value="Genomic_DNA"/>
</dbReference>
<dbReference type="Proteomes" id="UP000251692">
    <property type="component" value="Unassembled WGS sequence"/>
</dbReference>
<dbReference type="OrthoDB" id="9791827at2"/>
<comment type="caution">
    <text evidence="1">The sequence shown here is derived from an EMBL/GenBank/DDBJ whole genome shotgun (WGS) entry which is preliminary data.</text>
</comment>
<dbReference type="InterPro" id="IPR029465">
    <property type="entry name" value="ATPgrasp_TupA"/>
</dbReference>
<protein>
    <recommendedName>
        <fullName evidence="3">TupA-like ATPgrasp</fullName>
    </recommendedName>
</protein>
<proteinExistence type="predicted"/>
<dbReference type="SUPFAM" id="SSF56059">
    <property type="entry name" value="Glutathione synthetase ATP-binding domain-like"/>
    <property type="match status" value="1"/>
</dbReference>
<dbReference type="Pfam" id="PF14305">
    <property type="entry name" value="ATPgrasp_TupA"/>
    <property type="match status" value="1"/>
</dbReference>
<evidence type="ECO:0008006" key="3">
    <source>
        <dbReference type="Google" id="ProtNLM"/>
    </source>
</evidence>
<evidence type="ECO:0000313" key="2">
    <source>
        <dbReference type="Proteomes" id="UP000251692"/>
    </source>
</evidence>
<dbReference type="RefSeq" id="WP_112306008.1">
    <property type="nucleotide sequence ID" value="NZ_QMDV01000003.1"/>
</dbReference>
<accession>A0A364RE20</accession>
<gene>
    <name evidence="1" type="ORF">DP923_11570</name>
</gene>
<dbReference type="AlphaFoldDB" id="A0A364RE20"/>